<dbReference type="EMBL" id="JADKPN010000003">
    <property type="protein sequence ID" value="MBF4763054.1"/>
    <property type="molecule type" value="Genomic_DNA"/>
</dbReference>
<dbReference type="GO" id="GO:0006352">
    <property type="term" value="P:DNA-templated transcription initiation"/>
    <property type="evidence" value="ECO:0007669"/>
    <property type="project" value="InterPro"/>
</dbReference>
<evidence type="ECO:0000256" key="5">
    <source>
        <dbReference type="ARBA" id="ARBA00023163"/>
    </source>
</evidence>
<dbReference type="InterPro" id="IPR039425">
    <property type="entry name" value="RNA_pol_sigma-70-like"/>
</dbReference>
<evidence type="ECO:0000259" key="7">
    <source>
        <dbReference type="Pfam" id="PF08281"/>
    </source>
</evidence>
<organism evidence="8 9">
    <name type="scientific">Nocardioides islandensis</name>
    <dbReference type="NCBI Taxonomy" id="433663"/>
    <lineage>
        <taxon>Bacteria</taxon>
        <taxon>Bacillati</taxon>
        <taxon>Actinomycetota</taxon>
        <taxon>Actinomycetes</taxon>
        <taxon>Propionibacteriales</taxon>
        <taxon>Nocardioidaceae</taxon>
        <taxon>Nocardioides</taxon>
    </lineage>
</organism>
<keyword evidence="4" id="KW-0238">DNA-binding</keyword>
<dbReference type="Pfam" id="PF04542">
    <property type="entry name" value="Sigma70_r2"/>
    <property type="match status" value="1"/>
</dbReference>
<dbReference type="Gene3D" id="1.10.1740.10">
    <property type="match status" value="1"/>
</dbReference>
<evidence type="ECO:0000256" key="1">
    <source>
        <dbReference type="ARBA" id="ARBA00010641"/>
    </source>
</evidence>
<evidence type="ECO:0000259" key="6">
    <source>
        <dbReference type="Pfam" id="PF04542"/>
    </source>
</evidence>
<dbReference type="InterPro" id="IPR036388">
    <property type="entry name" value="WH-like_DNA-bd_sf"/>
</dbReference>
<dbReference type="PANTHER" id="PTHR43133">
    <property type="entry name" value="RNA POLYMERASE ECF-TYPE SIGMA FACTO"/>
    <property type="match status" value="1"/>
</dbReference>
<dbReference type="SUPFAM" id="SSF88659">
    <property type="entry name" value="Sigma3 and sigma4 domains of RNA polymerase sigma factors"/>
    <property type="match status" value="1"/>
</dbReference>
<evidence type="ECO:0000256" key="2">
    <source>
        <dbReference type="ARBA" id="ARBA00023015"/>
    </source>
</evidence>
<reference evidence="8" key="1">
    <citation type="submission" date="2020-11" db="EMBL/GenBank/DDBJ databases">
        <title>Nocardioides sp. nov., isolated from Soil of Cynanchum wilfordii Hemsley rhizosphere.</title>
        <authorList>
            <person name="Lee J.-S."/>
            <person name="Suh M.K."/>
            <person name="Kim J.-S."/>
        </authorList>
    </citation>
    <scope>NUCLEOTIDE SEQUENCE</scope>
    <source>
        <strain evidence="8">KCTC 19275</strain>
    </source>
</reference>
<dbReference type="InterPro" id="IPR013325">
    <property type="entry name" value="RNA_pol_sigma_r2"/>
</dbReference>
<dbReference type="GO" id="GO:0003677">
    <property type="term" value="F:DNA binding"/>
    <property type="evidence" value="ECO:0007669"/>
    <property type="project" value="UniProtKB-KW"/>
</dbReference>
<evidence type="ECO:0000313" key="8">
    <source>
        <dbReference type="EMBL" id="MBF4763054.1"/>
    </source>
</evidence>
<name>A0A930V8V0_9ACTN</name>
<feature type="domain" description="RNA polymerase sigma factor 70 region 4 type 2" evidence="7">
    <location>
        <begin position="98"/>
        <end position="149"/>
    </location>
</feature>
<feature type="domain" description="RNA polymerase sigma-70 region 2" evidence="6">
    <location>
        <begin position="12"/>
        <end position="78"/>
    </location>
</feature>
<dbReference type="InterPro" id="IPR013249">
    <property type="entry name" value="RNA_pol_sigma70_r4_t2"/>
</dbReference>
<dbReference type="Gene3D" id="1.10.10.10">
    <property type="entry name" value="Winged helix-like DNA-binding domain superfamily/Winged helix DNA-binding domain"/>
    <property type="match status" value="1"/>
</dbReference>
<dbReference type="SUPFAM" id="SSF88946">
    <property type="entry name" value="Sigma2 domain of RNA polymerase sigma factors"/>
    <property type="match status" value="1"/>
</dbReference>
<comment type="caution">
    <text evidence="8">The sequence shown here is derived from an EMBL/GenBank/DDBJ whole genome shotgun (WGS) entry which is preliminary data.</text>
</comment>
<dbReference type="InterPro" id="IPR014284">
    <property type="entry name" value="RNA_pol_sigma-70_dom"/>
</dbReference>
<protein>
    <submittedName>
        <fullName evidence="8">Sigma-70 family RNA polymerase sigma factor</fullName>
    </submittedName>
</protein>
<sequence>MRTDRGEFEEVFRSAYPSVLRTAFLVLRDRGRAEEVTQDGFVRLYERWAAAIRYDHPVAWVRKVVVRDAIRRAERERRQRPTLVLVDQGLDDRLPDLDLLRAVGDLPPRQRAAVALFYLDDRPVDEVADLMAISEATVRQHLFMARSRLSEVLGPADRGVSSDAG</sequence>
<dbReference type="PANTHER" id="PTHR43133:SF50">
    <property type="entry name" value="ECF RNA POLYMERASE SIGMA FACTOR SIGM"/>
    <property type="match status" value="1"/>
</dbReference>
<dbReference type="InterPro" id="IPR007627">
    <property type="entry name" value="RNA_pol_sigma70_r2"/>
</dbReference>
<comment type="similarity">
    <text evidence="1">Belongs to the sigma-70 factor family. ECF subfamily.</text>
</comment>
<keyword evidence="5" id="KW-0804">Transcription</keyword>
<evidence type="ECO:0000256" key="3">
    <source>
        <dbReference type="ARBA" id="ARBA00023082"/>
    </source>
</evidence>
<evidence type="ECO:0000313" key="9">
    <source>
        <dbReference type="Proteomes" id="UP000640489"/>
    </source>
</evidence>
<dbReference type="Proteomes" id="UP000640489">
    <property type="component" value="Unassembled WGS sequence"/>
</dbReference>
<proteinExistence type="inferred from homology"/>
<dbReference type="InterPro" id="IPR013324">
    <property type="entry name" value="RNA_pol_sigma_r3/r4-like"/>
</dbReference>
<keyword evidence="3" id="KW-0731">Sigma factor</keyword>
<accession>A0A930V8V0</accession>
<gene>
    <name evidence="8" type="ORF">ISU07_07930</name>
</gene>
<keyword evidence="9" id="KW-1185">Reference proteome</keyword>
<evidence type="ECO:0000256" key="4">
    <source>
        <dbReference type="ARBA" id="ARBA00023125"/>
    </source>
</evidence>
<dbReference type="Pfam" id="PF08281">
    <property type="entry name" value="Sigma70_r4_2"/>
    <property type="match status" value="1"/>
</dbReference>
<dbReference type="NCBIfam" id="TIGR02937">
    <property type="entry name" value="sigma70-ECF"/>
    <property type="match status" value="1"/>
</dbReference>
<dbReference type="GO" id="GO:0016987">
    <property type="term" value="F:sigma factor activity"/>
    <property type="evidence" value="ECO:0007669"/>
    <property type="project" value="UniProtKB-KW"/>
</dbReference>
<keyword evidence="2" id="KW-0805">Transcription regulation</keyword>
<dbReference type="RefSeq" id="WP_194706240.1">
    <property type="nucleotide sequence ID" value="NZ_JADKPN010000003.1"/>
</dbReference>
<dbReference type="AlphaFoldDB" id="A0A930V8V0"/>